<evidence type="ECO:0000256" key="3">
    <source>
        <dbReference type="ARBA" id="ARBA00022692"/>
    </source>
</evidence>
<evidence type="ECO:0000256" key="6">
    <source>
        <dbReference type="SAM" id="Phobius"/>
    </source>
</evidence>
<feature type="transmembrane region" description="Helical" evidence="6">
    <location>
        <begin position="303"/>
        <end position="321"/>
    </location>
</feature>
<organism evidence="7">
    <name type="scientific">marine sediment metagenome</name>
    <dbReference type="NCBI Taxonomy" id="412755"/>
    <lineage>
        <taxon>unclassified sequences</taxon>
        <taxon>metagenomes</taxon>
        <taxon>ecological metagenomes</taxon>
    </lineage>
</organism>
<evidence type="ECO:0000256" key="2">
    <source>
        <dbReference type="ARBA" id="ARBA00022475"/>
    </source>
</evidence>
<keyword evidence="2" id="KW-1003">Cell membrane</keyword>
<dbReference type="CDD" id="cd06581">
    <property type="entry name" value="TM_PBP1_LivM_like"/>
    <property type="match status" value="1"/>
</dbReference>
<dbReference type="GO" id="GO:0005886">
    <property type="term" value="C:plasma membrane"/>
    <property type="evidence" value="ECO:0007669"/>
    <property type="project" value="UniProtKB-SubCell"/>
</dbReference>
<evidence type="ECO:0000256" key="1">
    <source>
        <dbReference type="ARBA" id="ARBA00004651"/>
    </source>
</evidence>
<dbReference type="PANTHER" id="PTHR30482">
    <property type="entry name" value="HIGH-AFFINITY BRANCHED-CHAIN AMINO ACID TRANSPORT SYSTEM PERMEASE"/>
    <property type="match status" value="1"/>
</dbReference>
<dbReference type="InterPro" id="IPR043428">
    <property type="entry name" value="LivM-like"/>
</dbReference>
<feature type="transmembrane region" description="Helical" evidence="6">
    <location>
        <begin position="167"/>
        <end position="187"/>
    </location>
</feature>
<evidence type="ECO:0008006" key="8">
    <source>
        <dbReference type="Google" id="ProtNLM"/>
    </source>
</evidence>
<feature type="transmembrane region" description="Helical" evidence="6">
    <location>
        <begin position="7"/>
        <end position="27"/>
    </location>
</feature>
<proteinExistence type="predicted"/>
<dbReference type="AlphaFoldDB" id="A0A0F9GS27"/>
<feature type="transmembrane region" description="Helical" evidence="6">
    <location>
        <begin position="219"/>
        <end position="241"/>
    </location>
</feature>
<keyword evidence="3 6" id="KW-0812">Transmembrane</keyword>
<reference evidence="7" key="1">
    <citation type="journal article" date="2015" name="Nature">
        <title>Complex archaea that bridge the gap between prokaryotes and eukaryotes.</title>
        <authorList>
            <person name="Spang A."/>
            <person name="Saw J.H."/>
            <person name="Jorgensen S.L."/>
            <person name="Zaremba-Niedzwiedzka K."/>
            <person name="Martijn J."/>
            <person name="Lind A.E."/>
            <person name="van Eijk R."/>
            <person name="Schleper C."/>
            <person name="Guy L."/>
            <person name="Ettema T.J."/>
        </authorList>
    </citation>
    <scope>NUCLEOTIDE SEQUENCE</scope>
</reference>
<dbReference type="Pfam" id="PF02653">
    <property type="entry name" value="BPD_transp_2"/>
    <property type="match status" value="1"/>
</dbReference>
<keyword evidence="5 6" id="KW-0472">Membrane</keyword>
<dbReference type="InterPro" id="IPR001851">
    <property type="entry name" value="ABC_transp_permease"/>
</dbReference>
<comment type="subcellular location">
    <subcellularLocation>
        <location evidence="1">Cell membrane</location>
        <topology evidence="1">Multi-pass membrane protein</topology>
    </subcellularLocation>
</comment>
<sequence length="355" mass="38305">MVLEAETIFLVDLLAIFAIYVIVNLSLNLEFGYTGIPNFGKVLAVGAGAFVAASIPGRIFANLAGIEGDYIENNLAIVSQINVWLVDNTGIGFAVFFLTLGIAAGVGGGLGLLTSYPAIRLRGDYLAITLLAFGESIRIIGNNFKPLVGGTLGVQVPDPLAFLPNELRFPIATVGLILIAIVVYLYSEKLIRSPLGRMLRAVRDNEVAAESLGKNSTQIIIKIIMVSAALAAIGGALYAFYVGGTIAFAYDRASWTFWPFLMILIGGLANNKGVIIGTLLFVTLRKFIIFFKDSLQGFVPFDVVWLDFLLLGIILLAVLLYRPQGIFVEKPTPTISMNSVGEASGFKKVFNFFFK</sequence>
<dbReference type="GO" id="GO:0015658">
    <property type="term" value="F:branched-chain amino acid transmembrane transporter activity"/>
    <property type="evidence" value="ECO:0007669"/>
    <property type="project" value="InterPro"/>
</dbReference>
<comment type="caution">
    <text evidence="7">The sequence shown here is derived from an EMBL/GenBank/DDBJ whole genome shotgun (WGS) entry which is preliminary data.</text>
</comment>
<name>A0A0F9GS27_9ZZZZ</name>
<evidence type="ECO:0000256" key="5">
    <source>
        <dbReference type="ARBA" id="ARBA00023136"/>
    </source>
</evidence>
<gene>
    <name evidence="7" type="ORF">LCGC14_2087150</name>
</gene>
<dbReference type="PANTHER" id="PTHR30482:SF1">
    <property type="entry name" value="BRANCHED-CHAIN AMINO ACID TRANSPORT PERMEASE PROTEIN LIVM-RELATED"/>
    <property type="match status" value="1"/>
</dbReference>
<evidence type="ECO:0000256" key="4">
    <source>
        <dbReference type="ARBA" id="ARBA00022989"/>
    </source>
</evidence>
<keyword evidence="4 6" id="KW-1133">Transmembrane helix</keyword>
<evidence type="ECO:0000313" key="7">
    <source>
        <dbReference type="EMBL" id="KKL72215.1"/>
    </source>
</evidence>
<feature type="transmembrane region" description="Helical" evidence="6">
    <location>
        <begin position="91"/>
        <end position="113"/>
    </location>
</feature>
<feature type="transmembrane region" description="Helical" evidence="6">
    <location>
        <begin position="125"/>
        <end position="141"/>
    </location>
</feature>
<dbReference type="EMBL" id="LAZR01025341">
    <property type="protein sequence ID" value="KKL72215.1"/>
    <property type="molecule type" value="Genomic_DNA"/>
</dbReference>
<accession>A0A0F9GS27</accession>
<protein>
    <recommendedName>
        <fullName evidence="8">Branched-chain amino acid ABC transporter permease</fullName>
    </recommendedName>
</protein>